<reference evidence="4" key="2">
    <citation type="submission" date="2023-06" db="EMBL/GenBank/DDBJ databases">
        <authorList>
            <consortium name="Lawrence Berkeley National Laboratory"/>
            <person name="Haridas S."/>
            <person name="Hensen N."/>
            <person name="Bonometti L."/>
            <person name="Westerberg I."/>
            <person name="Brannstrom I.O."/>
            <person name="Guillou S."/>
            <person name="Cros-Aarteil S."/>
            <person name="Calhoun S."/>
            <person name="Kuo A."/>
            <person name="Mondo S."/>
            <person name="Pangilinan J."/>
            <person name="Riley R."/>
            <person name="Labutti K."/>
            <person name="Andreopoulos B."/>
            <person name="Lipzen A."/>
            <person name="Chen C."/>
            <person name="Yanf M."/>
            <person name="Daum C."/>
            <person name="Ng V."/>
            <person name="Clum A."/>
            <person name="Steindorff A."/>
            <person name="Ohm R."/>
            <person name="Martin F."/>
            <person name="Silar P."/>
            <person name="Natvig D."/>
            <person name="Lalanne C."/>
            <person name="Gautier V."/>
            <person name="Ament-Velasquez S.L."/>
            <person name="Kruys A."/>
            <person name="Hutchinson M.I."/>
            <person name="Powell A.J."/>
            <person name="Barry K."/>
            <person name="Miller A.N."/>
            <person name="Grigoriev I.V."/>
            <person name="Debuchy R."/>
            <person name="Gladieux P."/>
            <person name="Thoren M.H."/>
            <person name="Johannesson H."/>
        </authorList>
    </citation>
    <scope>NUCLEOTIDE SEQUENCE</scope>
    <source>
        <strain evidence="4">CBS 118394</strain>
    </source>
</reference>
<dbReference type="SUPFAM" id="SSF56019">
    <property type="entry name" value="The spindle assembly checkpoint protein mad2"/>
    <property type="match status" value="1"/>
</dbReference>
<reference evidence="4" key="1">
    <citation type="journal article" date="2023" name="Mol. Phylogenet. Evol.">
        <title>Genome-scale phylogeny and comparative genomics of the fungal order Sordariales.</title>
        <authorList>
            <person name="Hensen N."/>
            <person name="Bonometti L."/>
            <person name="Westerberg I."/>
            <person name="Brannstrom I.O."/>
            <person name="Guillou S."/>
            <person name="Cros-Aarteil S."/>
            <person name="Calhoun S."/>
            <person name="Haridas S."/>
            <person name="Kuo A."/>
            <person name="Mondo S."/>
            <person name="Pangilinan J."/>
            <person name="Riley R."/>
            <person name="LaButti K."/>
            <person name="Andreopoulos B."/>
            <person name="Lipzen A."/>
            <person name="Chen C."/>
            <person name="Yan M."/>
            <person name="Daum C."/>
            <person name="Ng V."/>
            <person name="Clum A."/>
            <person name="Steindorff A."/>
            <person name="Ohm R.A."/>
            <person name="Martin F."/>
            <person name="Silar P."/>
            <person name="Natvig D.O."/>
            <person name="Lalanne C."/>
            <person name="Gautier V."/>
            <person name="Ament-Velasquez S.L."/>
            <person name="Kruys A."/>
            <person name="Hutchinson M.I."/>
            <person name="Powell A.J."/>
            <person name="Barry K."/>
            <person name="Miller A.N."/>
            <person name="Grigoriev I.V."/>
            <person name="Debuchy R."/>
            <person name="Gladieux P."/>
            <person name="Hiltunen Thoren M."/>
            <person name="Johannesson H."/>
        </authorList>
    </citation>
    <scope>NUCLEOTIDE SEQUENCE</scope>
    <source>
        <strain evidence="4">CBS 118394</strain>
    </source>
</reference>
<dbReference type="InterPro" id="IPR045091">
    <property type="entry name" value="Mad2-like"/>
</dbReference>
<feature type="compositionally biased region" description="Pro residues" evidence="2">
    <location>
        <begin position="152"/>
        <end position="162"/>
    </location>
</feature>
<feature type="region of interest" description="Disordered" evidence="2">
    <location>
        <begin position="128"/>
        <end position="180"/>
    </location>
</feature>
<dbReference type="PANTHER" id="PTHR11842">
    <property type="entry name" value="MITOTIC SPINDLE ASSEMBLY CHECKPOINT PROTEIN MAD2"/>
    <property type="match status" value="1"/>
</dbReference>
<dbReference type="InterPro" id="IPR003511">
    <property type="entry name" value="HORMA_dom"/>
</dbReference>
<feature type="domain" description="HORMA" evidence="3">
    <location>
        <begin position="19"/>
        <end position="327"/>
    </location>
</feature>
<keyword evidence="4" id="KW-0238">DNA-binding</keyword>
<dbReference type="AlphaFoldDB" id="A0AAE0M4U8"/>
<dbReference type="PANTHER" id="PTHR11842:SF10">
    <property type="entry name" value="MITOTIC SPINDLE ASSEMBLY CHECKPOINT PROTEIN MAD2B"/>
    <property type="match status" value="1"/>
</dbReference>
<name>A0AAE0M4U8_9PEZI</name>
<gene>
    <name evidence="4" type="ORF">B0H66DRAFT_558628</name>
</gene>
<feature type="compositionally biased region" description="Low complexity" evidence="2">
    <location>
        <begin position="128"/>
        <end position="151"/>
    </location>
</feature>
<dbReference type="GO" id="GO:0003677">
    <property type="term" value="F:DNA binding"/>
    <property type="evidence" value="ECO:0007669"/>
    <property type="project" value="UniProtKB-KW"/>
</dbReference>
<protein>
    <submittedName>
        <fullName evidence="4">DNA-binding protein</fullName>
    </submittedName>
</protein>
<dbReference type="EMBL" id="JAUEDM010000004">
    <property type="protein sequence ID" value="KAK3319040.1"/>
    <property type="molecule type" value="Genomic_DNA"/>
</dbReference>
<dbReference type="Proteomes" id="UP001283341">
    <property type="component" value="Unassembled WGS sequence"/>
</dbReference>
<evidence type="ECO:0000256" key="2">
    <source>
        <dbReference type="SAM" id="MobiDB-lite"/>
    </source>
</evidence>
<evidence type="ECO:0000256" key="1">
    <source>
        <dbReference type="ARBA" id="ARBA00010348"/>
    </source>
</evidence>
<sequence length="359" mass="39302">MPPPPVQSSSSAVPLDQGLILLKSFNSFLTVAIHNILFYRNIYPATTFLSAKAYNLPVHQNRHPKVCAWITDAVNAVGVQLASGQVSRIAVVIHSPLHRFYTFPQPQNPIPSASNEYDVNNTDSLFPNSSSLSNLSSSNASSSSAPHLQQPQAPPQPAPPQPSLSQSQSDDEPTKSIPPGSVLERWLFDVSKFPAWPGGPKPMRDFERVVLGKESRLEEARDRHLFDPKLPAGDQKNVSWPDVDEQFRGVLRRMAHAAEKMQPLPEGCTFTVAVELRDEGVAPIGYPQAWIPSEPNLQTASKGRDGVAGEDVGGVMTMPVRSAEAGPLYFECWVEEGKAKEILLAAVEKAKETEKGKQW</sequence>
<organism evidence="4 5">
    <name type="scientific">Apodospora peruviana</name>
    <dbReference type="NCBI Taxonomy" id="516989"/>
    <lineage>
        <taxon>Eukaryota</taxon>
        <taxon>Fungi</taxon>
        <taxon>Dikarya</taxon>
        <taxon>Ascomycota</taxon>
        <taxon>Pezizomycotina</taxon>
        <taxon>Sordariomycetes</taxon>
        <taxon>Sordariomycetidae</taxon>
        <taxon>Sordariales</taxon>
        <taxon>Lasiosphaeriaceae</taxon>
        <taxon>Apodospora</taxon>
    </lineage>
</organism>
<comment type="caution">
    <text evidence="4">The sequence shown here is derived from an EMBL/GenBank/DDBJ whole genome shotgun (WGS) entry which is preliminary data.</text>
</comment>
<dbReference type="InterPro" id="IPR036570">
    <property type="entry name" value="HORMA_dom_sf"/>
</dbReference>
<evidence type="ECO:0000313" key="4">
    <source>
        <dbReference type="EMBL" id="KAK3319040.1"/>
    </source>
</evidence>
<dbReference type="Gene3D" id="3.30.900.10">
    <property type="entry name" value="HORMA domain"/>
    <property type="match status" value="1"/>
</dbReference>
<dbReference type="GO" id="GO:0016035">
    <property type="term" value="C:zeta DNA polymerase complex"/>
    <property type="evidence" value="ECO:0007669"/>
    <property type="project" value="TreeGrafter"/>
</dbReference>
<dbReference type="PROSITE" id="PS50815">
    <property type="entry name" value="HORMA"/>
    <property type="match status" value="1"/>
</dbReference>
<accession>A0AAE0M4U8</accession>
<comment type="similarity">
    <text evidence="1">Belongs to the MAD2 family.</text>
</comment>
<keyword evidence="5" id="KW-1185">Reference proteome</keyword>
<proteinExistence type="inferred from homology"/>
<evidence type="ECO:0000259" key="3">
    <source>
        <dbReference type="PROSITE" id="PS50815"/>
    </source>
</evidence>
<evidence type="ECO:0000313" key="5">
    <source>
        <dbReference type="Proteomes" id="UP001283341"/>
    </source>
</evidence>